<organism evidence="1 2">
    <name type="scientific">Fischerella thermalis CCMEE 5268</name>
    <dbReference type="NCBI Taxonomy" id="2019662"/>
    <lineage>
        <taxon>Bacteria</taxon>
        <taxon>Bacillati</taxon>
        <taxon>Cyanobacteriota</taxon>
        <taxon>Cyanophyceae</taxon>
        <taxon>Nostocales</taxon>
        <taxon>Hapalosiphonaceae</taxon>
        <taxon>Fischerella</taxon>
    </lineage>
</organism>
<dbReference type="AlphaFoldDB" id="A0A2N6KI01"/>
<dbReference type="Gene3D" id="1.25.40.10">
    <property type="entry name" value="Tetratricopeptide repeat domain"/>
    <property type="match status" value="1"/>
</dbReference>
<accession>A0A2N6KI01</accession>
<comment type="caution">
    <text evidence="1">The sequence shown here is derived from an EMBL/GenBank/DDBJ whole genome shotgun (WGS) entry which is preliminary data.</text>
</comment>
<dbReference type="InterPro" id="IPR011990">
    <property type="entry name" value="TPR-like_helical_dom_sf"/>
</dbReference>
<dbReference type="Pfam" id="PF13424">
    <property type="entry name" value="TPR_12"/>
    <property type="match status" value="1"/>
</dbReference>
<dbReference type="EMBL" id="NMQA01000091">
    <property type="protein sequence ID" value="PLZ99085.1"/>
    <property type="molecule type" value="Genomic_DNA"/>
</dbReference>
<evidence type="ECO:0000313" key="1">
    <source>
        <dbReference type="EMBL" id="PLZ99085.1"/>
    </source>
</evidence>
<protein>
    <submittedName>
        <fullName evidence="1">Uncharacterized protein</fullName>
    </submittedName>
</protein>
<proteinExistence type="predicted"/>
<evidence type="ECO:0000313" key="2">
    <source>
        <dbReference type="Proteomes" id="UP000235025"/>
    </source>
</evidence>
<reference evidence="1 2" key="1">
    <citation type="submission" date="2017-07" db="EMBL/GenBank/DDBJ databases">
        <title>Genomes of Fischerella (Mastigocladus) sp. strains.</title>
        <authorList>
            <person name="Miller S.R."/>
        </authorList>
    </citation>
    <scope>NUCLEOTIDE SEQUENCE [LARGE SCALE GENOMIC DNA]</scope>
    <source>
        <strain evidence="1 2">CCMEE 5268</strain>
    </source>
</reference>
<dbReference type="RefSeq" id="WP_102172303.1">
    <property type="nucleotide sequence ID" value="NZ_NMQA01000091.1"/>
</dbReference>
<gene>
    <name evidence="1" type="ORF">CEN50_08715</name>
</gene>
<dbReference type="Proteomes" id="UP000235025">
    <property type="component" value="Unassembled WGS sequence"/>
</dbReference>
<sequence length="134" mass="15212">MQKRYKLINLIFLLTLLTGFVPFNAGLTTVSASLIAQTITRQEADRIFKQGVEQYKAKQLQSAITSWQQALTAYRTLKDRPREATTLKNLSAVYIELADYPQAIANLQQYLNLTRELRNRQGEQAVLVAIALKP</sequence>
<name>A0A2N6KI01_9CYAN</name>
<dbReference type="SUPFAM" id="SSF48452">
    <property type="entry name" value="TPR-like"/>
    <property type="match status" value="1"/>
</dbReference>